<dbReference type="CDD" id="cd12888">
    <property type="entry name" value="SPRY_PRY_TRIM7_like"/>
    <property type="match status" value="1"/>
</dbReference>
<evidence type="ECO:0000256" key="6">
    <source>
        <dbReference type="PROSITE-ProRule" id="PRU00024"/>
    </source>
</evidence>
<feature type="coiled-coil region" evidence="7">
    <location>
        <begin position="140"/>
        <end position="174"/>
    </location>
</feature>
<dbReference type="SMART" id="SM00449">
    <property type="entry name" value="SPRY"/>
    <property type="match status" value="1"/>
</dbReference>
<dbReference type="Pfam" id="PF00622">
    <property type="entry name" value="SPRY"/>
    <property type="match status" value="1"/>
</dbReference>
<dbReference type="InterPro" id="IPR050143">
    <property type="entry name" value="TRIM/RBCC"/>
</dbReference>
<dbReference type="InterPro" id="IPR043136">
    <property type="entry name" value="B30.2/SPRY_sf"/>
</dbReference>
<protein>
    <submittedName>
        <fullName evidence="12">E3 ubiquitin-protein ligase TRIM7-like</fullName>
    </submittedName>
</protein>
<dbReference type="PANTHER" id="PTHR24103">
    <property type="entry name" value="E3 UBIQUITIN-PROTEIN LIGASE TRIM"/>
    <property type="match status" value="1"/>
</dbReference>
<sequence length="456" mass="53063">MGEWKEDQGGTRSPRERSSSEPITEREKAQVARWLLQAGAGGEMVCKKHQEPLKVFCKEDRAVLCLVCDKSRQHRSHTVLPLEEAAEEYKNEIHTQLQSLKTEKHAAQNYKVTLQMCTAKYLEEIKIEKQKILREFQKLRLFLEKQEGLLLAQLEELEKEVEKTQKENDAKLSYTFSRLGALIRDLEKDYQRPAREFLQDVNRSLSRCEKGKCCWPLERFPNLQKLNEVSQKNTVLMKNMQKFKETLSIELKRERIPWLNAVWGEKADQPQILWPVMCRDVLRNSTKVNVMLDPRTANPKLFISLDRKTVRHGQHSQALPDNPERFDSEPFVLGCEGFCSGKYCWVVNIEEGQNWAVGIARESVKRKGYISLSPEQGIWAVEQCWGQFQALTSHWTALSLCKKPRRIQVSLDYRKGQVAFFDADLAVPFFTFPPIFFKQEKIYPWLWVGPGSQLSL</sequence>
<gene>
    <name evidence="12" type="primary">LOC129329222</name>
</gene>
<evidence type="ECO:0000256" key="4">
    <source>
        <dbReference type="ARBA" id="ARBA00022833"/>
    </source>
</evidence>
<dbReference type="InterPro" id="IPR000315">
    <property type="entry name" value="Znf_B-box"/>
</dbReference>
<evidence type="ECO:0000256" key="8">
    <source>
        <dbReference type="SAM" id="MobiDB-lite"/>
    </source>
</evidence>
<proteinExistence type="inferred from homology"/>
<dbReference type="InterPro" id="IPR006574">
    <property type="entry name" value="PRY"/>
</dbReference>
<dbReference type="InterPro" id="IPR013320">
    <property type="entry name" value="ConA-like_dom_sf"/>
</dbReference>
<keyword evidence="4" id="KW-0862">Zinc</keyword>
<name>A0AA97JBZ9_EUBMA</name>
<dbReference type="PROSITE" id="PS50119">
    <property type="entry name" value="ZF_BBOX"/>
    <property type="match status" value="1"/>
</dbReference>
<evidence type="ECO:0000313" key="11">
    <source>
        <dbReference type="Proteomes" id="UP001190640"/>
    </source>
</evidence>
<dbReference type="RefSeq" id="XP_054834657.1">
    <property type="nucleotide sequence ID" value="XM_054978682.1"/>
</dbReference>
<dbReference type="PRINTS" id="PR01407">
    <property type="entry name" value="BUTYPHLNCDUF"/>
</dbReference>
<dbReference type="SUPFAM" id="SSF49899">
    <property type="entry name" value="Concanavalin A-like lectins/glucanases"/>
    <property type="match status" value="1"/>
</dbReference>
<organism evidence="11 12">
    <name type="scientific">Eublepharis macularius</name>
    <name type="common">Leopard gecko</name>
    <name type="synonym">Cyrtodactylus macularius</name>
    <dbReference type="NCBI Taxonomy" id="481883"/>
    <lineage>
        <taxon>Eukaryota</taxon>
        <taxon>Metazoa</taxon>
        <taxon>Chordata</taxon>
        <taxon>Craniata</taxon>
        <taxon>Vertebrata</taxon>
        <taxon>Euteleostomi</taxon>
        <taxon>Lepidosauria</taxon>
        <taxon>Squamata</taxon>
        <taxon>Bifurcata</taxon>
        <taxon>Gekkota</taxon>
        <taxon>Eublepharidae</taxon>
        <taxon>Eublepharinae</taxon>
        <taxon>Eublepharis</taxon>
    </lineage>
</organism>
<dbReference type="Gene3D" id="2.60.120.920">
    <property type="match status" value="1"/>
</dbReference>
<dbReference type="InterPro" id="IPR003877">
    <property type="entry name" value="SPRY_dom"/>
</dbReference>
<dbReference type="InterPro" id="IPR003879">
    <property type="entry name" value="Butyrophylin_SPRY"/>
</dbReference>
<evidence type="ECO:0000259" key="9">
    <source>
        <dbReference type="PROSITE" id="PS50119"/>
    </source>
</evidence>
<comment type="similarity">
    <text evidence="1">Belongs to the ohanin/vespryn family.</text>
</comment>
<dbReference type="KEGG" id="emc:129329222"/>
<evidence type="ECO:0000256" key="5">
    <source>
        <dbReference type="ARBA" id="ARBA00034460"/>
    </source>
</evidence>
<dbReference type="FunFam" id="2.60.120.920:FF:000004">
    <property type="entry name" value="Butyrophilin subfamily 1 member A1"/>
    <property type="match status" value="1"/>
</dbReference>
<dbReference type="InterPro" id="IPR001870">
    <property type="entry name" value="B30.2/SPRY"/>
</dbReference>
<evidence type="ECO:0000256" key="1">
    <source>
        <dbReference type="ARBA" id="ARBA00009651"/>
    </source>
</evidence>
<dbReference type="SMART" id="SM00336">
    <property type="entry name" value="BBOX"/>
    <property type="match status" value="1"/>
</dbReference>
<evidence type="ECO:0000259" key="10">
    <source>
        <dbReference type="PROSITE" id="PS50188"/>
    </source>
</evidence>
<dbReference type="SMART" id="SM00589">
    <property type="entry name" value="PRY"/>
    <property type="match status" value="1"/>
</dbReference>
<accession>A0AA97JBZ9</accession>
<keyword evidence="11" id="KW-1185">Reference proteome</keyword>
<dbReference type="CDD" id="cd19762">
    <property type="entry name" value="Bbox2_TRIM7-like"/>
    <property type="match status" value="1"/>
</dbReference>
<feature type="domain" description="B box-type" evidence="9">
    <location>
        <begin position="41"/>
        <end position="82"/>
    </location>
</feature>
<evidence type="ECO:0000313" key="12">
    <source>
        <dbReference type="RefSeq" id="XP_054834657.1"/>
    </source>
</evidence>
<dbReference type="AlphaFoldDB" id="A0AA97JBZ9"/>
<dbReference type="PROSITE" id="PS50188">
    <property type="entry name" value="B302_SPRY"/>
    <property type="match status" value="1"/>
</dbReference>
<keyword evidence="2" id="KW-0800">Toxin</keyword>
<evidence type="ECO:0000256" key="7">
    <source>
        <dbReference type="SAM" id="Coils"/>
    </source>
</evidence>
<feature type="domain" description="B30.2/SPRY" evidence="10">
    <location>
        <begin position="268"/>
        <end position="456"/>
    </location>
</feature>
<dbReference type="Pfam" id="PF13765">
    <property type="entry name" value="PRY"/>
    <property type="match status" value="1"/>
</dbReference>
<keyword evidence="3 6" id="KW-0863">Zinc-finger</keyword>
<reference evidence="12" key="1">
    <citation type="submission" date="2025-08" db="UniProtKB">
        <authorList>
            <consortium name="RefSeq"/>
        </authorList>
    </citation>
    <scope>IDENTIFICATION</scope>
    <source>
        <tissue evidence="12">Blood</tissue>
    </source>
</reference>
<feature type="region of interest" description="Disordered" evidence="8">
    <location>
        <begin position="1"/>
        <end position="26"/>
    </location>
</feature>
<dbReference type="SUPFAM" id="SSF57845">
    <property type="entry name" value="B-box zinc-binding domain"/>
    <property type="match status" value="1"/>
</dbReference>
<dbReference type="GeneID" id="129329222"/>
<dbReference type="Gene3D" id="3.30.160.60">
    <property type="entry name" value="Classic Zinc Finger"/>
    <property type="match status" value="1"/>
</dbReference>
<keyword evidence="7" id="KW-0175">Coiled coil</keyword>
<dbReference type="Pfam" id="PF00643">
    <property type="entry name" value="zf-B_box"/>
    <property type="match status" value="1"/>
</dbReference>
<evidence type="ECO:0000256" key="3">
    <source>
        <dbReference type="ARBA" id="ARBA00022771"/>
    </source>
</evidence>
<comment type="function">
    <text evidence="5">Neurotoxin that produces dose-dependent hypolocomotion and hyperalgesia in mice. May directly act on the central nervous system, as it is 6500-fold more potent when administered intracerebroventricularly than intraperitoneal.</text>
</comment>
<evidence type="ECO:0000256" key="2">
    <source>
        <dbReference type="ARBA" id="ARBA00022699"/>
    </source>
</evidence>
<keyword evidence="2" id="KW-0528">Neurotoxin</keyword>
<dbReference type="GO" id="GO:0008270">
    <property type="term" value="F:zinc ion binding"/>
    <property type="evidence" value="ECO:0007669"/>
    <property type="project" value="UniProtKB-KW"/>
</dbReference>
<keyword evidence="3 6" id="KW-0479">Metal-binding</keyword>
<dbReference type="Proteomes" id="UP001190640">
    <property type="component" value="Chromosome 4"/>
</dbReference>